<gene>
    <name evidence="1" type="ORF">MI149_20695</name>
</gene>
<evidence type="ECO:0000313" key="2">
    <source>
        <dbReference type="Proteomes" id="UP001055337"/>
    </source>
</evidence>
<dbReference type="EMBL" id="CP092362">
    <property type="protein sequence ID" value="ULN40098.1"/>
    <property type="molecule type" value="Genomic_DNA"/>
</dbReference>
<keyword evidence="2" id="KW-1185">Reference proteome</keyword>
<dbReference type="RefSeq" id="WP_240176939.1">
    <property type="nucleotide sequence ID" value="NZ_CP092362.2"/>
</dbReference>
<name>A0ABY3TLN3_9MYCO</name>
<dbReference type="Proteomes" id="UP001055337">
    <property type="component" value="Chromosome"/>
</dbReference>
<proteinExistence type="predicted"/>
<evidence type="ECO:0000313" key="1">
    <source>
        <dbReference type="EMBL" id="ULN40098.1"/>
    </source>
</evidence>
<organism evidence="1 2">
    <name type="scientific">Mycolicibacterium crocinum</name>
    <dbReference type="NCBI Taxonomy" id="388459"/>
    <lineage>
        <taxon>Bacteria</taxon>
        <taxon>Bacillati</taxon>
        <taxon>Actinomycetota</taxon>
        <taxon>Actinomycetes</taxon>
        <taxon>Mycobacteriales</taxon>
        <taxon>Mycobacteriaceae</taxon>
        <taxon>Mycolicibacterium</taxon>
    </lineage>
</organism>
<accession>A0ABY3TLN3</accession>
<sequence length="65" mass="6681">MLLPLPAPAGADFFGPLSFAAVGLAAERPLDAVERPVPPVARLVVATPRPAGLIRACAVLELPQI</sequence>
<protein>
    <submittedName>
        <fullName evidence="1">Uncharacterized protein</fullName>
    </submittedName>
</protein>
<reference evidence="1" key="1">
    <citation type="submission" date="2022-08" db="EMBL/GenBank/DDBJ databases">
        <title>Whole genome sequencing of non-tuberculosis mycobacteria type-strains.</title>
        <authorList>
            <person name="Igarashi Y."/>
            <person name="Osugi A."/>
            <person name="Mitarai S."/>
        </authorList>
    </citation>
    <scope>NUCLEOTIDE SEQUENCE</scope>
    <source>
        <strain evidence="1">JCM 16369</strain>
    </source>
</reference>